<feature type="transmembrane region" description="Helical" evidence="1">
    <location>
        <begin position="320"/>
        <end position="341"/>
    </location>
</feature>
<feature type="transmembrane region" description="Helical" evidence="1">
    <location>
        <begin position="188"/>
        <end position="209"/>
    </location>
</feature>
<protein>
    <submittedName>
        <fullName evidence="3">Acyltransferase</fullName>
    </submittedName>
</protein>
<dbReference type="GO" id="GO:0016747">
    <property type="term" value="F:acyltransferase activity, transferring groups other than amino-acyl groups"/>
    <property type="evidence" value="ECO:0007669"/>
    <property type="project" value="InterPro"/>
</dbReference>
<keyword evidence="1" id="KW-0812">Transmembrane</keyword>
<accession>A0A7X2TMD7</accession>
<feature type="transmembrane region" description="Helical" evidence="1">
    <location>
        <begin position="166"/>
        <end position="182"/>
    </location>
</feature>
<dbReference type="Pfam" id="PF01757">
    <property type="entry name" value="Acyl_transf_3"/>
    <property type="match status" value="1"/>
</dbReference>
<comment type="caution">
    <text evidence="3">The sequence shown here is derived from an EMBL/GenBank/DDBJ whole genome shotgun (WGS) entry which is preliminary data.</text>
</comment>
<feature type="transmembrane region" description="Helical" evidence="1">
    <location>
        <begin position="221"/>
        <end position="238"/>
    </location>
</feature>
<feature type="domain" description="Acyltransferase 3" evidence="2">
    <location>
        <begin position="12"/>
        <end position="338"/>
    </location>
</feature>
<dbReference type="RefSeq" id="WP_154432623.1">
    <property type="nucleotide sequence ID" value="NZ_VUMS01000019.1"/>
</dbReference>
<evidence type="ECO:0000256" key="1">
    <source>
        <dbReference type="SAM" id="Phobius"/>
    </source>
</evidence>
<keyword evidence="3" id="KW-0808">Transferase</keyword>
<keyword evidence="4" id="KW-1185">Reference proteome</keyword>
<dbReference type="Proteomes" id="UP000440513">
    <property type="component" value="Unassembled WGS sequence"/>
</dbReference>
<gene>
    <name evidence="3" type="ORF">FYJ57_10715</name>
</gene>
<name>A0A7X2TMD7_9FIRM</name>
<evidence type="ECO:0000259" key="2">
    <source>
        <dbReference type="Pfam" id="PF01757"/>
    </source>
</evidence>
<evidence type="ECO:0000313" key="3">
    <source>
        <dbReference type="EMBL" id="MST67177.1"/>
    </source>
</evidence>
<evidence type="ECO:0000313" key="4">
    <source>
        <dbReference type="Proteomes" id="UP000440513"/>
    </source>
</evidence>
<feature type="transmembrane region" description="Helical" evidence="1">
    <location>
        <begin position="244"/>
        <end position="268"/>
    </location>
</feature>
<feature type="transmembrane region" description="Helical" evidence="1">
    <location>
        <begin position="87"/>
        <end position="104"/>
    </location>
</feature>
<feature type="transmembrane region" description="Helical" evidence="1">
    <location>
        <begin position="142"/>
        <end position="159"/>
    </location>
</feature>
<dbReference type="AlphaFoldDB" id="A0A7X2TMD7"/>
<keyword evidence="1" id="KW-0472">Membrane</keyword>
<keyword evidence="1" id="KW-1133">Transmembrane helix</keyword>
<reference evidence="3 4" key="1">
    <citation type="submission" date="2019-08" db="EMBL/GenBank/DDBJ databases">
        <title>In-depth cultivation of the pig gut microbiome towards novel bacterial diversity and tailored functional studies.</title>
        <authorList>
            <person name="Wylensek D."/>
            <person name="Hitch T.C.A."/>
            <person name="Clavel T."/>
        </authorList>
    </citation>
    <scope>NUCLEOTIDE SEQUENCE [LARGE SCALE GENOMIC DNA]</scope>
    <source>
        <strain evidence="3 4">BSM-380-WT-5A</strain>
    </source>
</reference>
<keyword evidence="3" id="KW-0012">Acyltransferase</keyword>
<dbReference type="EMBL" id="VUMS01000019">
    <property type="protein sequence ID" value="MST67177.1"/>
    <property type="molecule type" value="Genomic_DNA"/>
</dbReference>
<feature type="transmembrane region" description="Helical" evidence="1">
    <location>
        <begin position="12"/>
        <end position="31"/>
    </location>
</feature>
<feature type="transmembrane region" description="Helical" evidence="1">
    <location>
        <begin position="43"/>
        <end position="67"/>
    </location>
</feature>
<dbReference type="InterPro" id="IPR002656">
    <property type="entry name" value="Acyl_transf_3_dom"/>
</dbReference>
<organism evidence="3 4">
    <name type="scientific">Oliverpabstia intestinalis</name>
    <dbReference type="NCBI Taxonomy" id="2606633"/>
    <lineage>
        <taxon>Bacteria</taxon>
        <taxon>Bacillati</taxon>
        <taxon>Bacillota</taxon>
        <taxon>Clostridia</taxon>
        <taxon>Lachnospirales</taxon>
        <taxon>Lachnospiraceae</taxon>
        <taxon>Oliverpabstia</taxon>
    </lineage>
</organism>
<sequence>MGNNQVREESLGYFNLARGLGMVLILAGHSLNPLRSVPETAGFFTGAGSILGGGIIAAFFMISGFGFYRRSPRKCLAIQKKLLLRPYYLTAAAVLVTKLLLALLKRRSFWRHGGELVLTYLLGLNGEGGGQLCGIPIESVSILWFLLALFIGWMIYNGCLQLQSKWLRRGVIAGCVIGSYGLTLIAKVWPFCLPMGLLAAGYLAAGDYIRRNRLLEKKMPGWLWGSLFLVVLICAAFGDVNIVAGVWGLGLLDVAGSFCTGFLLLRLYARWMARDREGRITGLLEEIGLHSIWIVCLHAYEKIIFPWYRVYEIFSGQPWLAVMLCFAGRCAVMYLFYRIIVQLECYWKRKKRKKKITIEL</sequence>
<feature type="transmembrane region" description="Helical" evidence="1">
    <location>
        <begin position="280"/>
        <end position="300"/>
    </location>
</feature>
<proteinExistence type="predicted"/>